<gene>
    <name evidence="1" type="ORF">ACFO1S_20940</name>
</gene>
<evidence type="ECO:0000313" key="1">
    <source>
        <dbReference type="EMBL" id="MFC4305902.1"/>
    </source>
</evidence>
<reference evidence="2" key="1">
    <citation type="journal article" date="2019" name="Int. J. Syst. Evol. Microbiol.">
        <title>The Global Catalogue of Microorganisms (GCM) 10K type strain sequencing project: providing services to taxonomists for standard genome sequencing and annotation.</title>
        <authorList>
            <consortium name="The Broad Institute Genomics Platform"/>
            <consortium name="The Broad Institute Genome Sequencing Center for Infectious Disease"/>
            <person name="Wu L."/>
            <person name="Ma J."/>
        </authorList>
    </citation>
    <scope>NUCLEOTIDE SEQUENCE [LARGE SCALE GENOMIC DNA]</scope>
    <source>
        <strain evidence="2">CGMCC 4.1641</strain>
    </source>
</reference>
<dbReference type="EMBL" id="JBHSED010000040">
    <property type="protein sequence ID" value="MFC4305902.1"/>
    <property type="molecule type" value="Genomic_DNA"/>
</dbReference>
<keyword evidence="2" id="KW-1185">Reference proteome</keyword>
<comment type="caution">
    <text evidence="1">The sequence shown here is derived from an EMBL/GenBank/DDBJ whole genome shotgun (WGS) entry which is preliminary data.</text>
</comment>
<name>A0ABV8SEQ5_9BACL</name>
<evidence type="ECO:0000313" key="2">
    <source>
        <dbReference type="Proteomes" id="UP001595755"/>
    </source>
</evidence>
<dbReference type="RefSeq" id="WP_204601464.1">
    <property type="nucleotide sequence ID" value="NZ_JBHSED010000040.1"/>
</dbReference>
<proteinExistence type="predicted"/>
<protein>
    <recommendedName>
        <fullName evidence="3">DUF2642 domain-containing protein</fullName>
    </recommendedName>
</protein>
<sequence length="67" mass="7249">MSTTLSGDLIPLIGQDVYVATNGAGGLAVTGTLTRVGNDYILVSFTQNDVLFELRIFFANIIYVHKN</sequence>
<dbReference type="Proteomes" id="UP001595755">
    <property type="component" value="Unassembled WGS sequence"/>
</dbReference>
<accession>A0ABV8SEQ5</accession>
<evidence type="ECO:0008006" key="3">
    <source>
        <dbReference type="Google" id="ProtNLM"/>
    </source>
</evidence>
<organism evidence="1 2">
    <name type="scientific">Cohnella boryungensis</name>
    <dbReference type="NCBI Taxonomy" id="768479"/>
    <lineage>
        <taxon>Bacteria</taxon>
        <taxon>Bacillati</taxon>
        <taxon>Bacillota</taxon>
        <taxon>Bacilli</taxon>
        <taxon>Bacillales</taxon>
        <taxon>Paenibacillaceae</taxon>
        <taxon>Cohnella</taxon>
    </lineage>
</organism>